<evidence type="ECO:0000259" key="4">
    <source>
        <dbReference type="PROSITE" id="PS50181"/>
    </source>
</evidence>
<feature type="domain" description="TFIIS N-terminal" evidence="5">
    <location>
        <begin position="1"/>
        <end position="80"/>
    </location>
</feature>
<dbReference type="SUPFAM" id="SSF47676">
    <property type="entry name" value="Conserved domain common to transcription factors TFIIS, elongin A, CRSP70"/>
    <property type="match status" value="1"/>
</dbReference>
<dbReference type="EMBL" id="UYRS01018371">
    <property type="protein sequence ID" value="VDK34003.1"/>
    <property type="molecule type" value="Genomic_DNA"/>
</dbReference>
<feature type="compositionally biased region" description="Polar residues" evidence="3">
    <location>
        <begin position="125"/>
        <end position="134"/>
    </location>
</feature>
<evidence type="ECO:0000313" key="7">
    <source>
        <dbReference type="Proteomes" id="UP000282613"/>
    </source>
</evidence>
<evidence type="ECO:0000256" key="3">
    <source>
        <dbReference type="SAM" id="MobiDB-lite"/>
    </source>
</evidence>
<name>A0A0R3W473_TAEAS</name>
<dbReference type="Pfam" id="PF08711">
    <property type="entry name" value="Med26"/>
    <property type="match status" value="1"/>
</dbReference>
<keyword evidence="2" id="KW-0539">Nucleus</keyword>
<reference evidence="8" key="1">
    <citation type="submission" date="2017-02" db="UniProtKB">
        <authorList>
            <consortium name="WormBaseParasite"/>
        </authorList>
    </citation>
    <scope>IDENTIFICATION</scope>
</reference>
<dbReference type="PANTHER" id="PTHR15141:SF76">
    <property type="entry name" value="TRANSCRIPTION ELONGATION FACTOR B POLYPEPTIDE 3"/>
    <property type="match status" value="1"/>
</dbReference>
<dbReference type="WBParaSite" id="TASK_0000479501-mRNA-1">
    <property type="protein sequence ID" value="TASK_0000479501-mRNA-1"/>
    <property type="gene ID" value="TASK_0000479501"/>
</dbReference>
<feature type="compositionally biased region" description="Basic residues" evidence="3">
    <location>
        <begin position="460"/>
        <end position="470"/>
    </location>
</feature>
<keyword evidence="7" id="KW-1185">Reference proteome</keyword>
<dbReference type="PROSITE" id="PS50181">
    <property type="entry name" value="FBOX"/>
    <property type="match status" value="1"/>
</dbReference>
<dbReference type="Gene3D" id="1.20.930.10">
    <property type="entry name" value="Conserved domain common to transcription factors TFIIS, elongin A, CRSP70"/>
    <property type="match status" value="1"/>
</dbReference>
<dbReference type="STRING" id="60517.A0A0R3W473"/>
<evidence type="ECO:0000256" key="1">
    <source>
        <dbReference type="ARBA" id="ARBA00021346"/>
    </source>
</evidence>
<dbReference type="PROSITE" id="PS51319">
    <property type="entry name" value="TFIIS_N"/>
    <property type="match status" value="1"/>
</dbReference>
<evidence type="ECO:0000313" key="6">
    <source>
        <dbReference type="EMBL" id="VDK34003.1"/>
    </source>
</evidence>
<sequence>MAADIEEALSRFTGTLGDPSVDNEAKLKVLRTLDEVTLTLSELSKSGVGRAVRRLKSEPGELGQRARSLVIKWKALLDEHMKRENIQISELMREKQEPPMSTNEPESQLPFHRQSNLRKRPSSPEPVSQSLDASSGLSFEQAMSMTAPVKKKVKKRPKVALEKESTDLRHPSPSFTQEILSSLSAPFDRPHVQEQVFVPKDSDTTSFDDFAGYGDLKFRSDKILWAPRARRKVGLATKQGSTSSSRNCSITEPPTLVEACLLVLAKNISLVDSVGEVPYELFSRALQDASPEDLLRIEKHNPKFRGLMDDLWKKHVYRCFPEARNLDGARRKETWAKMYARLEAETSQRLKHFIKCSSSKQQAERENRRTTLMTDVITPAEIQRRATRLIDGHRTSRSCHRHGGGFSSSKSSEVRMVFKPRNMSYPTPPQPATYPVTTSTPSGGRIDSSSANRQTGSKLQKLRKQFLKGR</sequence>
<dbReference type="Proteomes" id="UP000282613">
    <property type="component" value="Unassembled WGS sequence"/>
</dbReference>
<feature type="region of interest" description="Disordered" evidence="3">
    <location>
        <begin position="421"/>
        <end position="470"/>
    </location>
</feature>
<dbReference type="GO" id="GO:0006368">
    <property type="term" value="P:transcription elongation by RNA polymerase II"/>
    <property type="evidence" value="ECO:0007669"/>
    <property type="project" value="InterPro"/>
</dbReference>
<proteinExistence type="predicted"/>
<dbReference type="AlphaFoldDB" id="A0A0R3W473"/>
<comment type="subcellular location">
    <subcellularLocation>
        <location evidence="2">Nucleus</location>
    </subcellularLocation>
</comment>
<evidence type="ECO:0000259" key="5">
    <source>
        <dbReference type="PROSITE" id="PS51319"/>
    </source>
</evidence>
<evidence type="ECO:0000256" key="2">
    <source>
        <dbReference type="PROSITE-ProRule" id="PRU00649"/>
    </source>
</evidence>
<accession>A0A0R3W473</accession>
<dbReference type="InterPro" id="IPR035441">
    <property type="entry name" value="TFIIS/LEDGF_dom_sf"/>
</dbReference>
<gene>
    <name evidence="6" type="ORF">TASK_LOCUS4796</name>
</gene>
<reference evidence="6 7" key="2">
    <citation type="submission" date="2018-11" db="EMBL/GenBank/DDBJ databases">
        <authorList>
            <consortium name="Pathogen Informatics"/>
        </authorList>
    </citation>
    <scope>NUCLEOTIDE SEQUENCE [LARGE SCALE GENOMIC DNA]</scope>
</reference>
<feature type="compositionally biased region" description="Polar residues" evidence="3">
    <location>
        <begin position="435"/>
        <end position="458"/>
    </location>
</feature>
<feature type="region of interest" description="Disordered" evidence="3">
    <location>
        <begin position="89"/>
        <end position="134"/>
    </location>
</feature>
<dbReference type="Gene3D" id="6.10.250.3180">
    <property type="match status" value="1"/>
</dbReference>
<protein>
    <recommendedName>
        <fullName evidence="1">Elongin-A</fullName>
    </recommendedName>
</protein>
<dbReference type="Pfam" id="PF06881">
    <property type="entry name" value="Elongin_A"/>
    <property type="match status" value="1"/>
</dbReference>
<feature type="domain" description="F-box" evidence="4">
    <location>
        <begin position="271"/>
        <end position="315"/>
    </location>
</feature>
<evidence type="ECO:0000313" key="8">
    <source>
        <dbReference type="WBParaSite" id="TASK_0000479501-mRNA-1"/>
    </source>
</evidence>
<dbReference type="GO" id="GO:0070449">
    <property type="term" value="C:elongin complex"/>
    <property type="evidence" value="ECO:0007669"/>
    <property type="project" value="InterPro"/>
</dbReference>
<organism evidence="8">
    <name type="scientific">Taenia asiatica</name>
    <name type="common">Asian tapeworm</name>
    <dbReference type="NCBI Taxonomy" id="60517"/>
    <lineage>
        <taxon>Eukaryota</taxon>
        <taxon>Metazoa</taxon>
        <taxon>Spiralia</taxon>
        <taxon>Lophotrochozoa</taxon>
        <taxon>Platyhelminthes</taxon>
        <taxon>Cestoda</taxon>
        <taxon>Eucestoda</taxon>
        <taxon>Cyclophyllidea</taxon>
        <taxon>Taeniidae</taxon>
        <taxon>Taenia</taxon>
    </lineage>
</organism>
<dbReference type="InterPro" id="IPR010684">
    <property type="entry name" value="RNA_pol_II_trans_fac_SIII_A"/>
</dbReference>
<dbReference type="InterPro" id="IPR001810">
    <property type="entry name" value="F-box_dom"/>
</dbReference>
<dbReference type="OrthoDB" id="21513at2759"/>
<dbReference type="PANTHER" id="PTHR15141">
    <property type="entry name" value="TRANSCRIPTION ELONGATION FACTOR B POLYPEPTIDE 3"/>
    <property type="match status" value="1"/>
</dbReference>
<dbReference type="InterPro" id="IPR017923">
    <property type="entry name" value="TFIIS_N"/>
</dbReference>
<dbReference type="InterPro" id="IPR051870">
    <property type="entry name" value="Elongin-A_domain"/>
</dbReference>